<feature type="region of interest" description="Disordered" evidence="1">
    <location>
        <begin position="29"/>
        <end position="108"/>
    </location>
</feature>
<dbReference type="AlphaFoldDB" id="A0AAV6YXJ9"/>
<protein>
    <submittedName>
        <fullName evidence="2">Uncharacterized protein</fullName>
    </submittedName>
</protein>
<reference evidence="2" key="1">
    <citation type="thesis" date="2020" institute="ProQuest LLC" country="789 East Eisenhower Parkway, Ann Arbor, MI, USA">
        <title>Comparative Genomics and Chromosome Evolution.</title>
        <authorList>
            <person name="Mudd A.B."/>
        </authorList>
    </citation>
    <scope>NUCLEOTIDE SEQUENCE</scope>
    <source>
        <strain evidence="2">237g6f4</strain>
        <tissue evidence="2">Blood</tissue>
    </source>
</reference>
<evidence type="ECO:0000256" key="1">
    <source>
        <dbReference type="SAM" id="MobiDB-lite"/>
    </source>
</evidence>
<feature type="compositionally biased region" description="Acidic residues" evidence="1">
    <location>
        <begin position="38"/>
        <end position="48"/>
    </location>
</feature>
<dbReference type="Proteomes" id="UP000824782">
    <property type="component" value="Unassembled WGS sequence"/>
</dbReference>
<keyword evidence="3" id="KW-1185">Reference proteome</keyword>
<comment type="caution">
    <text evidence="2">The sequence shown here is derived from an EMBL/GenBank/DDBJ whole genome shotgun (WGS) entry which is preliminary data.</text>
</comment>
<dbReference type="EMBL" id="WNYA01009074">
    <property type="protein sequence ID" value="KAG8540858.1"/>
    <property type="molecule type" value="Genomic_DNA"/>
</dbReference>
<accession>A0AAV6YXJ9</accession>
<organism evidence="2 3">
    <name type="scientific">Engystomops pustulosus</name>
    <name type="common">Tungara frog</name>
    <name type="synonym">Physalaemus pustulosus</name>
    <dbReference type="NCBI Taxonomy" id="76066"/>
    <lineage>
        <taxon>Eukaryota</taxon>
        <taxon>Metazoa</taxon>
        <taxon>Chordata</taxon>
        <taxon>Craniata</taxon>
        <taxon>Vertebrata</taxon>
        <taxon>Euteleostomi</taxon>
        <taxon>Amphibia</taxon>
        <taxon>Batrachia</taxon>
        <taxon>Anura</taxon>
        <taxon>Neobatrachia</taxon>
        <taxon>Hyloidea</taxon>
        <taxon>Leptodactylidae</taxon>
        <taxon>Leiuperinae</taxon>
        <taxon>Engystomops</taxon>
    </lineage>
</organism>
<gene>
    <name evidence="2" type="ORF">GDO81_030155</name>
</gene>
<evidence type="ECO:0000313" key="2">
    <source>
        <dbReference type="EMBL" id="KAG8540858.1"/>
    </source>
</evidence>
<feature type="compositionally biased region" description="Basic and acidic residues" evidence="1">
    <location>
        <begin position="49"/>
        <end position="60"/>
    </location>
</feature>
<evidence type="ECO:0000313" key="3">
    <source>
        <dbReference type="Proteomes" id="UP000824782"/>
    </source>
</evidence>
<sequence>MEEEEEMEKRKEVDFNIWVEDLMEEVMEKIREKKQEEDGGDLEVEEKEEVVAKEVEGKELEVEEKEDVVEEEVERKDLEVEEDEEEDHQKVEEDVEEEVEHLEEQEEEIEDVEEILVDENITEAPRRPSGLDVIEAWASEESLQPRRRWWRPKCLSRGSNHRSRNSGGDRRPSRFLRFLFCCCAPNVTE</sequence>
<name>A0AAV6YXJ9_ENGPU</name>
<proteinExistence type="predicted"/>
<feature type="compositionally biased region" description="Acidic residues" evidence="1">
    <location>
        <begin position="93"/>
        <end position="108"/>
    </location>
</feature>
<feature type="compositionally biased region" description="Acidic residues" evidence="1">
    <location>
        <begin position="61"/>
        <end position="72"/>
    </location>
</feature>